<dbReference type="EMBL" id="JAAMPU010000094">
    <property type="protein sequence ID" value="NMH26655.1"/>
    <property type="molecule type" value="Genomic_DNA"/>
</dbReference>
<organism evidence="1 2">
    <name type="scientific">Flavobacterium silvaticum</name>
    <dbReference type="NCBI Taxonomy" id="1852020"/>
    <lineage>
        <taxon>Bacteria</taxon>
        <taxon>Pseudomonadati</taxon>
        <taxon>Bacteroidota</taxon>
        <taxon>Flavobacteriia</taxon>
        <taxon>Flavobacteriales</taxon>
        <taxon>Flavobacteriaceae</taxon>
        <taxon>Flavobacterium</taxon>
    </lineage>
</organism>
<dbReference type="InterPro" id="IPR013783">
    <property type="entry name" value="Ig-like_fold"/>
</dbReference>
<dbReference type="Proteomes" id="UP000712080">
    <property type="component" value="Unassembled WGS sequence"/>
</dbReference>
<keyword evidence="2" id="KW-1185">Reference proteome</keyword>
<gene>
    <name evidence="1" type="ORF">G6047_01300</name>
</gene>
<sequence length="599" mass="65638">MLLLLPVLCSAQDISLYEQFNGRYDFVFVGNTMNTAENNGNAFCFALTESAATLNLNSSDQIESAYLYWAGSGTGDFDVKLNGTDISATRTFEYIHWNFGYEYFSAFADVTSLVQATGNGLYTLSELDINPFLMPDKYCDNRTNFAGWTLVVVYKNDAFPLNQLNVYDGLQGVPLVIDIYLNNLNVIDNVGARIGFVAWEGDKDPNIAINETLSVNGNPISNPPLNPVNNAFNGTNSFTGANNLYNMDLDAYNIQGNINIGDTSAHVQLTSGQQNPNGTISGDFVMINVVVTKLNSQLPDATVTAEPPVPECNSRVITLDYTVFNTASTDVLPAATPVTIYADGIACGTVYTQNDIPIDGSETGQTIITIPAGVPDTFTLTLVADDDGTTGIVTEIDENNNSFGLSVTLLPLPEINQPQNLLACNEGLTSGTFDFSEVADSVVTNQNQSVQFFESQADAESNSNPILDYSNYHANDTPHTIYIRIQDDPCYNTASFELNIHNCPPTVYNFISVNGDGKNDTFIIKGLYDIFLNFQLSIYNRWGAEIWKGNNSSGKWDGQGNEGIRLDHEKVPDGTYYYILELNDPDYPKPLNGFLYITH</sequence>
<comment type="caution">
    <text evidence="1">The sequence shown here is derived from an EMBL/GenBank/DDBJ whole genome shotgun (WGS) entry which is preliminary data.</text>
</comment>
<dbReference type="Pfam" id="PF13585">
    <property type="entry name" value="CHU_C"/>
    <property type="match status" value="1"/>
</dbReference>
<name>A0A972JGA7_9FLAO</name>
<dbReference type="InterPro" id="IPR026341">
    <property type="entry name" value="T9SS_type_B"/>
</dbReference>
<dbReference type="Gene3D" id="2.60.40.10">
    <property type="entry name" value="Immunoglobulins"/>
    <property type="match status" value="1"/>
</dbReference>
<evidence type="ECO:0000313" key="2">
    <source>
        <dbReference type="Proteomes" id="UP000712080"/>
    </source>
</evidence>
<accession>A0A972JGA7</accession>
<evidence type="ECO:0000313" key="1">
    <source>
        <dbReference type="EMBL" id="NMH26655.1"/>
    </source>
</evidence>
<reference evidence="1" key="1">
    <citation type="submission" date="2020-02" db="EMBL/GenBank/DDBJ databases">
        <title>Flavobacterium sp. genome.</title>
        <authorList>
            <person name="Jung H.S."/>
            <person name="Baek J.H."/>
            <person name="Jeon C.O."/>
        </authorList>
    </citation>
    <scope>NUCLEOTIDE SEQUENCE</scope>
    <source>
        <strain evidence="1">SE-s28</strain>
    </source>
</reference>
<proteinExistence type="predicted"/>
<dbReference type="NCBIfam" id="TIGR04131">
    <property type="entry name" value="Bac_Flav_CTERM"/>
    <property type="match status" value="1"/>
</dbReference>
<protein>
    <submittedName>
        <fullName evidence="1">T9SS type B sorting domain-containing protein</fullName>
    </submittedName>
</protein>
<dbReference type="AlphaFoldDB" id="A0A972JGA7"/>